<evidence type="ECO:0000313" key="3">
    <source>
        <dbReference type="Proteomes" id="UP000244173"/>
    </source>
</evidence>
<accession>A0A2U3THH5</accession>
<dbReference type="OrthoDB" id="5830125at2"/>
<dbReference type="SUPFAM" id="SSF88874">
    <property type="entry name" value="Receptor-binding domain of short tail fibre protein gp12"/>
    <property type="match status" value="1"/>
</dbReference>
<name>A0A2U3THH5_9NEIS</name>
<protein>
    <recommendedName>
        <fullName evidence="1">Putative tail fiber protein gp53-like C-terminal domain-containing protein</fullName>
    </recommendedName>
</protein>
<evidence type="ECO:0000259" key="1">
    <source>
        <dbReference type="Pfam" id="PF21882"/>
    </source>
</evidence>
<dbReference type="AlphaFoldDB" id="A0A2U3THH5"/>
<gene>
    <name evidence="2" type="ORF">DAI18_01535</name>
</gene>
<dbReference type="RefSeq" id="WP_107888600.1">
    <property type="nucleotide sequence ID" value="NZ_CP028519.1"/>
</dbReference>
<dbReference type="InterPro" id="IPR054075">
    <property type="entry name" value="Gp53-like_C"/>
</dbReference>
<dbReference type="Proteomes" id="UP000244173">
    <property type="component" value="Chromosome"/>
</dbReference>
<keyword evidence="3" id="KW-1185">Reference proteome</keyword>
<sequence length="396" mass="40108">MQQIDTPDGLFHDGSPSTGELGTIVSADWLNSVARELENVVTGLGGSLDPARNDQIKSLLVEKLASKHNAVLTGTPVAPTAEVGTATDQLATTGFVSKAIGKNTGLPLLFPLWCPNRAAIPAGYAPADGQALSRSLYPEAWAGIAAGNVPVATDAAWLATPTERGKFTAGDGSTTFRLPDYNGKSAGSLGAVFMRGDGMLSAGADGVIQPDEIRSHVHPLSGRTYSALSTGISNGGAGSGVNGYLVTVAGESTALPAGGVETRPLNITGCWVIRLFGAVVNPGAADAAQLATEVSKLGADKVALTAFLGANQSLATSGYQMLPGGLILQWGTTPVLSTTLTSVAFPIAFPSACRSVALTNSTGTNINVGATNITAAKFDGYASGGGNVHRYIAIGI</sequence>
<dbReference type="EMBL" id="CP028519">
    <property type="protein sequence ID" value="AVY92867.1"/>
    <property type="molecule type" value="Genomic_DNA"/>
</dbReference>
<organism evidence="2 3">
    <name type="scientific">Microvirgula aerodenitrificans</name>
    <dbReference type="NCBI Taxonomy" id="57480"/>
    <lineage>
        <taxon>Bacteria</taxon>
        <taxon>Pseudomonadati</taxon>
        <taxon>Pseudomonadota</taxon>
        <taxon>Betaproteobacteria</taxon>
        <taxon>Neisseriales</taxon>
        <taxon>Aquaspirillaceae</taxon>
        <taxon>Microvirgula</taxon>
    </lineage>
</organism>
<dbReference type="Pfam" id="PF21882">
    <property type="entry name" value="Gp53-like_C"/>
    <property type="match status" value="1"/>
</dbReference>
<evidence type="ECO:0000313" key="2">
    <source>
        <dbReference type="EMBL" id="AVY92867.1"/>
    </source>
</evidence>
<dbReference type="Gene3D" id="2.60.40.3940">
    <property type="match status" value="1"/>
</dbReference>
<reference evidence="2 3" key="1">
    <citation type="submission" date="2018-04" db="EMBL/GenBank/DDBJ databases">
        <title>Denitrifier Microvirgula.</title>
        <authorList>
            <person name="Anderson E."/>
            <person name="Jang J."/>
            <person name="Ishii S."/>
        </authorList>
    </citation>
    <scope>NUCLEOTIDE SEQUENCE [LARGE SCALE GENOMIC DNA]</scope>
    <source>
        <strain evidence="2 3">BE2.4</strain>
    </source>
</reference>
<proteinExistence type="predicted"/>
<dbReference type="KEGG" id="maer:DAI18_01535"/>
<feature type="domain" description="Putative tail fiber protein gp53-like C-terminal" evidence="1">
    <location>
        <begin position="322"/>
        <end position="395"/>
    </location>
</feature>